<dbReference type="PANTHER" id="PTHR21077">
    <property type="entry name" value="EME1 PROTEIN"/>
    <property type="match status" value="1"/>
</dbReference>
<keyword evidence="4" id="KW-0540">Nuclease</keyword>
<dbReference type="PANTHER" id="PTHR21077:SF5">
    <property type="entry name" value="CROSSOVER JUNCTION ENDONUCLEASE MMS4"/>
    <property type="match status" value="1"/>
</dbReference>
<keyword evidence="5" id="KW-0479">Metal-binding</keyword>
<dbReference type="Proteomes" id="UP000243498">
    <property type="component" value="Unassembled WGS sequence"/>
</dbReference>
<dbReference type="InterPro" id="IPR033310">
    <property type="entry name" value="Mms4/EME1/EME2"/>
</dbReference>
<dbReference type="Pfam" id="PF02732">
    <property type="entry name" value="ERCC4"/>
    <property type="match status" value="1"/>
</dbReference>
<comment type="subcellular location">
    <subcellularLocation>
        <location evidence="2">Nucleus</location>
    </subcellularLocation>
</comment>
<dbReference type="Gene3D" id="3.40.50.10130">
    <property type="match status" value="1"/>
</dbReference>
<dbReference type="InterPro" id="IPR047521">
    <property type="entry name" value="XPF_nuclease_EME1_ascomycetes"/>
</dbReference>
<dbReference type="EMBL" id="AZHC01000006">
    <property type="protein sequence ID" value="OAA46818.1"/>
    <property type="molecule type" value="Genomic_DNA"/>
</dbReference>
<evidence type="ECO:0000256" key="12">
    <source>
        <dbReference type="ARBA" id="ARBA00023242"/>
    </source>
</evidence>
<feature type="compositionally biased region" description="Basic and acidic residues" evidence="14">
    <location>
        <begin position="337"/>
        <end position="355"/>
    </location>
</feature>
<dbReference type="OMA" id="TIPYRMQ"/>
<organism evidence="16 17">
    <name type="scientific">Metarhizium rileyi (strain RCEF 4871)</name>
    <name type="common">Nomuraea rileyi</name>
    <dbReference type="NCBI Taxonomy" id="1649241"/>
    <lineage>
        <taxon>Eukaryota</taxon>
        <taxon>Fungi</taxon>
        <taxon>Dikarya</taxon>
        <taxon>Ascomycota</taxon>
        <taxon>Pezizomycotina</taxon>
        <taxon>Sordariomycetes</taxon>
        <taxon>Hypocreomycetidae</taxon>
        <taxon>Hypocreales</taxon>
        <taxon>Clavicipitaceae</taxon>
        <taxon>Metarhizium</taxon>
    </lineage>
</organism>
<dbReference type="GO" id="GO:0006302">
    <property type="term" value="P:double-strand break repair"/>
    <property type="evidence" value="ECO:0007669"/>
    <property type="project" value="TreeGrafter"/>
</dbReference>
<feature type="domain" description="ERCC4" evidence="15">
    <location>
        <begin position="384"/>
        <end position="641"/>
    </location>
</feature>
<dbReference type="GO" id="GO:0031573">
    <property type="term" value="P:mitotic intra-S DNA damage checkpoint signaling"/>
    <property type="evidence" value="ECO:0007669"/>
    <property type="project" value="TreeGrafter"/>
</dbReference>
<dbReference type="STRING" id="1081105.A0A162JNK8"/>
<evidence type="ECO:0000256" key="10">
    <source>
        <dbReference type="ARBA" id="ARBA00023172"/>
    </source>
</evidence>
<dbReference type="GO" id="GO:0005634">
    <property type="term" value="C:nucleus"/>
    <property type="evidence" value="ECO:0007669"/>
    <property type="project" value="UniProtKB-SubCell"/>
</dbReference>
<evidence type="ECO:0000256" key="3">
    <source>
        <dbReference type="ARBA" id="ARBA00005313"/>
    </source>
</evidence>
<keyword evidence="17" id="KW-1185">Reference proteome</keyword>
<keyword evidence="6" id="KW-0255">Endonuclease</keyword>
<reference evidence="16 17" key="1">
    <citation type="journal article" date="2016" name="Genome Biol. Evol.">
        <title>Divergent and convergent evolution of fungal pathogenicity.</title>
        <authorList>
            <person name="Shang Y."/>
            <person name="Xiao G."/>
            <person name="Zheng P."/>
            <person name="Cen K."/>
            <person name="Zhan S."/>
            <person name="Wang C."/>
        </authorList>
    </citation>
    <scope>NUCLEOTIDE SEQUENCE [LARGE SCALE GENOMIC DNA]</scope>
    <source>
        <strain evidence="16 17">RCEF 4871</strain>
    </source>
</reference>
<accession>A0A162JNK8</accession>
<keyword evidence="8" id="KW-0378">Hydrolase</keyword>
<sequence length="688" mass="76057">MTPDVIDLVSSSPELSTSLPESKASQQPSRHRLAPIDALGSRCCIPPNHFKKRLSSTCSQQSAQYIDGVDDFDELDDDVFDLLENQQPKCRRTTERIDAQINSEKVHPALSKPLLPFKEKDNRFRNRAVLEPIEFTSSLEPISPAQENISRALSSRTPGHTKADGNSEKEDPVTCFSSDPFASSPYPHLEKPLSGKRAVSLDPFRSSPPPSFTTSQSQNNDLEYGKKKGLPSRQVGISRHSIIEGHGASVVSRPTGDGQLSREAHERIVLGDLITIDDSDSLSDANDDLPAISDINVSQHRRVRSPLRRSQSDLTWSKPRAAQAATSTKRPRPQKSAQDREMEKARKRHERDEAKAAKAAEKQHAAALVEVNKLRTDKKVSTPEMIVDLPSGLSSELRIQVEEMLQGLGVDYTTWDSPQHSIVKWRRKVTCKYNDDMGLWEPIPARIVNESIAISILPAEQFVAMALQDSLASHVAETRSICGGMKMVYLLQGMTPWLRRNRNNRNRQFASGVRSLSGPVSSSARAGAGADYVSEDIVEEALLALQVEHDMLIHHTTIATETARWVVNFTQHVSTIPYRMQRDEATAVAGFCMESGQVRTGDSAGDTYVRMLQEIVRVTAPIAYGVAAEFDSVTKLVQGLESGGPERLESVRKSTNKDGVASDRTLGQAISRRMYKVFTGTDEESTDV</sequence>
<protein>
    <submittedName>
        <fullName evidence="16">ERCC4 domain protein</fullName>
    </submittedName>
</protein>
<dbReference type="FunFam" id="1.10.150.670:FF:000004">
    <property type="entry name" value="Crossover junction endonuclease EME1"/>
    <property type="match status" value="1"/>
</dbReference>
<evidence type="ECO:0000256" key="4">
    <source>
        <dbReference type="ARBA" id="ARBA00022722"/>
    </source>
</evidence>
<evidence type="ECO:0000256" key="7">
    <source>
        <dbReference type="ARBA" id="ARBA00022763"/>
    </source>
</evidence>
<feature type="region of interest" description="Disordered" evidence="14">
    <location>
        <begin position="153"/>
        <end position="233"/>
    </location>
</feature>
<dbReference type="GO" id="GO:0031297">
    <property type="term" value="P:replication fork processing"/>
    <property type="evidence" value="ECO:0007669"/>
    <property type="project" value="TreeGrafter"/>
</dbReference>
<keyword evidence="7" id="KW-0227">DNA damage</keyword>
<dbReference type="CDD" id="cd20085">
    <property type="entry name" value="XPF_nuclease_Mms4"/>
    <property type="match status" value="1"/>
</dbReference>
<comment type="caution">
    <text evidence="16">The sequence shown here is derived from an EMBL/GenBank/DDBJ whole genome shotgun (WGS) entry which is preliminary data.</text>
</comment>
<feature type="region of interest" description="Disordered" evidence="14">
    <location>
        <begin position="300"/>
        <end position="355"/>
    </location>
</feature>
<dbReference type="InterPro" id="IPR042530">
    <property type="entry name" value="EME1/EME2_C"/>
</dbReference>
<comment type="cofactor">
    <cofactor evidence="1">
        <name>Mg(2+)</name>
        <dbReference type="ChEBI" id="CHEBI:18420"/>
    </cofactor>
</comment>
<dbReference type="Gene3D" id="1.10.150.670">
    <property type="entry name" value="Crossover junction endonuclease EME1, DNA-binding domain"/>
    <property type="match status" value="1"/>
</dbReference>
<dbReference type="GO" id="GO:0008821">
    <property type="term" value="F:crossover junction DNA endonuclease activity"/>
    <property type="evidence" value="ECO:0007669"/>
    <property type="project" value="TreeGrafter"/>
</dbReference>
<keyword evidence="13" id="KW-0469">Meiosis</keyword>
<evidence type="ECO:0000256" key="9">
    <source>
        <dbReference type="ARBA" id="ARBA00022842"/>
    </source>
</evidence>
<dbReference type="SMART" id="SM00891">
    <property type="entry name" value="ERCC4"/>
    <property type="match status" value="1"/>
</dbReference>
<evidence type="ECO:0000256" key="6">
    <source>
        <dbReference type="ARBA" id="ARBA00022759"/>
    </source>
</evidence>
<dbReference type="OrthoDB" id="343092at2759"/>
<feature type="compositionally biased region" description="Basic and acidic residues" evidence="14">
    <location>
        <begin position="161"/>
        <end position="172"/>
    </location>
</feature>
<evidence type="ECO:0000256" key="14">
    <source>
        <dbReference type="SAM" id="MobiDB-lite"/>
    </source>
</evidence>
<evidence type="ECO:0000256" key="5">
    <source>
        <dbReference type="ARBA" id="ARBA00022723"/>
    </source>
</evidence>
<evidence type="ECO:0000259" key="15">
    <source>
        <dbReference type="SMART" id="SM00891"/>
    </source>
</evidence>
<evidence type="ECO:0000256" key="1">
    <source>
        <dbReference type="ARBA" id="ARBA00001946"/>
    </source>
</evidence>
<keyword evidence="12" id="KW-0539">Nucleus</keyword>
<proteinExistence type="inferred from homology"/>
<evidence type="ECO:0000313" key="16">
    <source>
        <dbReference type="EMBL" id="OAA46818.1"/>
    </source>
</evidence>
<comment type="similarity">
    <text evidence="3">Belongs to the EME1/MMS4 family.</text>
</comment>
<evidence type="ECO:0000256" key="8">
    <source>
        <dbReference type="ARBA" id="ARBA00022801"/>
    </source>
</evidence>
<keyword evidence="9" id="KW-0460">Magnesium</keyword>
<name>A0A162JNK8_METRR</name>
<dbReference type="AlphaFoldDB" id="A0A162JNK8"/>
<dbReference type="GO" id="GO:0046872">
    <property type="term" value="F:metal ion binding"/>
    <property type="evidence" value="ECO:0007669"/>
    <property type="project" value="UniProtKB-KW"/>
</dbReference>
<evidence type="ECO:0000313" key="17">
    <source>
        <dbReference type="Proteomes" id="UP000243498"/>
    </source>
</evidence>
<dbReference type="GO" id="GO:0003677">
    <property type="term" value="F:DNA binding"/>
    <property type="evidence" value="ECO:0007669"/>
    <property type="project" value="InterPro"/>
</dbReference>
<dbReference type="InterPro" id="IPR006166">
    <property type="entry name" value="ERCC4_domain"/>
</dbReference>
<feature type="region of interest" description="Disordered" evidence="14">
    <location>
        <begin position="1"/>
        <end position="32"/>
    </location>
</feature>
<keyword evidence="10" id="KW-0233">DNA recombination</keyword>
<keyword evidence="11" id="KW-0234">DNA repair</keyword>
<evidence type="ECO:0000256" key="13">
    <source>
        <dbReference type="ARBA" id="ARBA00023254"/>
    </source>
</evidence>
<evidence type="ECO:0000256" key="11">
    <source>
        <dbReference type="ARBA" id="ARBA00023204"/>
    </source>
</evidence>
<evidence type="ECO:0000256" key="2">
    <source>
        <dbReference type="ARBA" id="ARBA00004123"/>
    </source>
</evidence>
<feature type="compositionally biased region" description="Low complexity" evidence="14">
    <location>
        <begin position="10"/>
        <end position="22"/>
    </location>
</feature>
<dbReference type="GO" id="GO:0000712">
    <property type="term" value="P:resolution of meiotic recombination intermediates"/>
    <property type="evidence" value="ECO:0007669"/>
    <property type="project" value="TreeGrafter"/>
</dbReference>
<gene>
    <name evidence="16" type="ORF">NOR_02454</name>
</gene>
<dbReference type="GO" id="GO:0048476">
    <property type="term" value="C:Holliday junction resolvase complex"/>
    <property type="evidence" value="ECO:0007669"/>
    <property type="project" value="InterPro"/>
</dbReference>